<reference evidence="5 6" key="1">
    <citation type="submission" date="2019-03" db="EMBL/GenBank/DDBJ databases">
        <title>Genomic Encyclopedia of Archaeal and Bacterial Type Strains, Phase II (KMG-II): from individual species to whole genera.</title>
        <authorList>
            <person name="Goeker M."/>
        </authorList>
    </citation>
    <scope>NUCLEOTIDE SEQUENCE [LARGE SCALE GENOMIC DNA]</scope>
    <source>
        <strain evidence="5 6">DSM 19034</strain>
    </source>
</reference>
<keyword evidence="2" id="KW-0378">Hydrolase</keyword>
<evidence type="ECO:0000256" key="2">
    <source>
        <dbReference type="ARBA" id="ARBA00022801"/>
    </source>
</evidence>
<dbReference type="GO" id="GO:0004252">
    <property type="term" value="F:serine-type endopeptidase activity"/>
    <property type="evidence" value="ECO:0007669"/>
    <property type="project" value="InterPro"/>
</dbReference>
<dbReference type="RefSeq" id="WP_133551281.1">
    <property type="nucleotide sequence ID" value="NZ_SNWM01000001.1"/>
</dbReference>
<comment type="caution">
    <text evidence="5">The sequence shown here is derived from an EMBL/GenBank/DDBJ whole genome shotgun (WGS) entry which is preliminary data.</text>
</comment>
<dbReference type="InterPro" id="IPR015500">
    <property type="entry name" value="Peptidase_S8_subtilisin-rel"/>
</dbReference>
<name>A0A4R6IP73_9SPHI</name>
<dbReference type="CDD" id="cd04847">
    <property type="entry name" value="Peptidases_S8_Subtilisin_like_2"/>
    <property type="match status" value="1"/>
</dbReference>
<dbReference type="InterPro" id="IPR036852">
    <property type="entry name" value="Peptidase_S8/S53_dom_sf"/>
</dbReference>
<dbReference type="Proteomes" id="UP000295499">
    <property type="component" value="Unassembled WGS sequence"/>
</dbReference>
<sequence>MAKFPHLPLKTILDGNYKFKGFPGSGKAPRSLQNLENRKAHGDSLSKMIEGVELFNKDILQWRAEQGLPELPDSGVIPVLLQVDPNVFDIETLKGFGMEILAEEERGFVLGASVDQFKSFKSKIEDFEKNENKGTALLWEIEQGNQWRPQYILSEELYWKWLDGVEEEEEFVVDISIACYIKKTEQPTRSDRTNEKSFKKSLSAWYERAFLVDIAHDELVMERQSQVQTFIELGGGNIVGEFVEYQDSFGFRAEISGRALKDIVLNYPYVFEIAEHCEMDSHTLTHEDFGEVNCTIHTPSNDSPKICIIDSGIQQNHLLLAPAMLPERSINFVPNETTFADQVSNGGHGTKVAGAILYGAAIPREGELQAPFYLTNMRVLDANKAMSSLLFEPALMHTIVDQNTDTTLFNLSINARIPCRTRHMSQWASAIDMICHEGEKVFVVSAGNINDSNHLANRPGIKEHLAANRHYPSYLLEPSSRIADPAQSIFSITVGSVCIDGFDDPDRMSFGKKDFPSSFSRSGLGMWGAIKPEVVEYGGDWIREKAGSNLTIIPETSPELVKTGLHGVGRVDIGTSFSAPKVTHILGHLQKLFPKENALFYKALLIQSARLPEAIFQNPQSRHLRYMGYGIPNLDRAIDNTPFRITFTESGKIAAKKAKIFSVKIPPELRKQGEAYDILIEVSLCYSAEPRRTRKNIRSYLSTWLTWDSSKLGQSVQSFQSDVLKDMVDSSLDQDDQEPEDPHSIKWCIWSHSNWGKIKDLRRQASANQKDWTVLKSFDLPSELSFAVIGRKGWENDLHKEIPYSFVVSFEILNAEIEIYEIMQKVNIEVPVRATT</sequence>
<dbReference type="SUPFAM" id="SSF52743">
    <property type="entry name" value="Subtilisin-like"/>
    <property type="match status" value="1"/>
</dbReference>
<organism evidence="5 6">
    <name type="scientific">Pedobacter duraquae</name>
    <dbReference type="NCBI Taxonomy" id="425511"/>
    <lineage>
        <taxon>Bacteria</taxon>
        <taxon>Pseudomonadati</taxon>
        <taxon>Bacteroidota</taxon>
        <taxon>Sphingobacteriia</taxon>
        <taxon>Sphingobacteriales</taxon>
        <taxon>Sphingobacteriaceae</taxon>
        <taxon>Pedobacter</taxon>
    </lineage>
</organism>
<keyword evidence="6" id="KW-1185">Reference proteome</keyword>
<dbReference type="EMBL" id="SNWM01000001">
    <property type="protein sequence ID" value="TDO23725.1"/>
    <property type="molecule type" value="Genomic_DNA"/>
</dbReference>
<feature type="domain" description="Peptidase S8/S53" evidence="4">
    <location>
        <begin position="303"/>
        <end position="616"/>
    </location>
</feature>
<evidence type="ECO:0000256" key="3">
    <source>
        <dbReference type="ARBA" id="ARBA00022825"/>
    </source>
</evidence>
<dbReference type="OrthoDB" id="1100338at2"/>
<accession>A0A4R6IP73</accession>
<gene>
    <name evidence="5" type="ORF">CLV32_0009</name>
</gene>
<dbReference type="InterPro" id="IPR000209">
    <property type="entry name" value="Peptidase_S8/S53_dom"/>
</dbReference>
<dbReference type="Gene3D" id="3.40.50.200">
    <property type="entry name" value="Peptidase S8/S53 domain"/>
    <property type="match status" value="1"/>
</dbReference>
<dbReference type="Pfam" id="PF00082">
    <property type="entry name" value="Peptidase_S8"/>
    <property type="match status" value="1"/>
</dbReference>
<evidence type="ECO:0000256" key="1">
    <source>
        <dbReference type="ARBA" id="ARBA00022670"/>
    </source>
</evidence>
<evidence type="ECO:0000259" key="4">
    <source>
        <dbReference type="Pfam" id="PF00082"/>
    </source>
</evidence>
<proteinExistence type="predicted"/>
<keyword evidence="1" id="KW-0645">Protease</keyword>
<evidence type="ECO:0000313" key="6">
    <source>
        <dbReference type="Proteomes" id="UP000295499"/>
    </source>
</evidence>
<evidence type="ECO:0000313" key="5">
    <source>
        <dbReference type="EMBL" id="TDO23725.1"/>
    </source>
</evidence>
<dbReference type="InterPro" id="IPR034074">
    <property type="entry name" value="Y4bN_pept_dom"/>
</dbReference>
<dbReference type="AlphaFoldDB" id="A0A4R6IP73"/>
<keyword evidence="3" id="KW-0720">Serine protease</keyword>
<dbReference type="PRINTS" id="PR00723">
    <property type="entry name" value="SUBTILISIN"/>
</dbReference>
<dbReference type="GO" id="GO:0006508">
    <property type="term" value="P:proteolysis"/>
    <property type="evidence" value="ECO:0007669"/>
    <property type="project" value="UniProtKB-KW"/>
</dbReference>
<protein>
    <submittedName>
        <fullName evidence="5">Subtilase family protein</fullName>
    </submittedName>
</protein>